<evidence type="ECO:0000259" key="2">
    <source>
        <dbReference type="PROSITE" id="PS00028"/>
    </source>
</evidence>
<evidence type="ECO:0000256" key="1">
    <source>
        <dbReference type="SAM" id="MobiDB-lite"/>
    </source>
</evidence>
<keyword evidence="4" id="KW-1185">Reference proteome</keyword>
<dbReference type="GeneTree" id="ENSGT00390000005040"/>
<dbReference type="HOGENOM" id="CLU_1109139_0_0_1"/>
<dbReference type="AlphaFoldDB" id="H2Z2D0"/>
<sequence length="251" mass="28075">TKEEPLDEVIPKRRTPSVKFHKRNLKRKITPPESATSETEEQPPPKVPRVHIKKLAEKYTVSCESDVSDESEKADVSTTSTSSSKVAKPTTAGDGTTKIYKTKCPSCHLVFTAVNDYNRHHKSVCHAEGIEICVHGGSDLSMTDAVEVDETGDPPPLLETENKKREDAENNCEEFVPRSPGGKRLFRRGTRIMHRWQTPKGGSRWYSGKILRLLPSKGAKAEYEVEYTDDAGPYAVTLGDDYPHDIRVITR</sequence>
<reference evidence="3" key="2">
    <citation type="submission" date="2025-08" db="UniProtKB">
        <authorList>
            <consortium name="Ensembl"/>
        </authorList>
    </citation>
    <scope>IDENTIFICATION</scope>
</reference>
<feature type="compositionally biased region" description="Basic residues" evidence="1">
    <location>
        <begin position="12"/>
        <end position="29"/>
    </location>
</feature>
<reference evidence="4" key="1">
    <citation type="submission" date="2003-08" db="EMBL/GenBank/DDBJ databases">
        <authorList>
            <person name="Birren B."/>
            <person name="Nusbaum C."/>
            <person name="Abebe A."/>
            <person name="Abouelleil A."/>
            <person name="Adekoya E."/>
            <person name="Ait-zahra M."/>
            <person name="Allen N."/>
            <person name="Allen T."/>
            <person name="An P."/>
            <person name="Anderson M."/>
            <person name="Anderson S."/>
            <person name="Arachchi H."/>
            <person name="Armbruster J."/>
            <person name="Bachantsang P."/>
            <person name="Baldwin J."/>
            <person name="Barry A."/>
            <person name="Bayul T."/>
            <person name="Blitshsteyn B."/>
            <person name="Bloom T."/>
            <person name="Blye J."/>
            <person name="Boguslavskiy L."/>
            <person name="Borowsky M."/>
            <person name="Boukhgalter B."/>
            <person name="Brunache A."/>
            <person name="Butler J."/>
            <person name="Calixte N."/>
            <person name="Calvo S."/>
            <person name="Camarata J."/>
            <person name="Campo K."/>
            <person name="Chang J."/>
            <person name="Cheshatsang Y."/>
            <person name="Citroen M."/>
            <person name="Collymore A."/>
            <person name="Considine T."/>
            <person name="Cook A."/>
            <person name="Cooke P."/>
            <person name="Corum B."/>
            <person name="Cuomo C."/>
            <person name="David R."/>
            <person name="Dawoe T."/>
            <person name="Degray S."/>
            <person name="Dodge S."/>
            <person name="Dooley K."/>
            <person name="Dorje P."/>
            <person name="Dorjee K."/>
            <person name="Dorris L."/>
            <person name="Duffey N."/>
            <person name="Dupes A."/>
            <person name="Elkins T."/>
            <person name="Engels R."/>
            <person name="Erickson J."/>
            <person name="Farina A."/>
            <person name="Faro S."/>
            <person name="Ferreira P."/>
            <person name="Fischer H."/>
            <person name="Fitzgerald M."/>
            <person name="Foley K."/>
            <person name="Gage D."/>
            <person name="Galagan J."/>
            <person name="Gearin G."/>
            <person name="Gnerre S."/>
            <person name="Gnirke A."/>
            <person name="Goyette A."/>
            <person name="Graham J."/>
            <person name="Grandbois E."/>
            <person name="Gyaltsen K."/>
            <person name="Hafez N."/>
            <person name="Hagopian D."/>
            <person name="Hagos B."/>
            <person name="Hall J."/>
            <person name="Hatcher B."/>
            <person name="Heller A."/>
            <person name="Higgins H."/>
            <person name="Honan T."/>
            <person name="Horn A."/>
            <person name="Houde N."/>
            <person name="Hughes L."/>
            <person name="Hulme W."/>
            <person name="Husby E."/>
            <person name="Iliev I."/>
            <person name="Jaffe D."/>
            <person name="Jones C."/>
            <person name="Kamal M."/>
            <person name="Kamat A."/>
            <person name="Kamvysselis M."/>
            <person name="Karlsson E."/>
            <person name="Kells C."/>
            <person name="Kieu A."/>
            <person name="Kisner P."/>
            <person name="Kodira C."/>
            <person name="Kulbokas E."/>
            <person name="Labutti K."/>
            <person name="Lama D."/>
            <person name="Landers T."/>
            <person name="Leger J."/>
            <person name="Levine S."/>
            <person name="Lewis D."/>
            <person name="Lewis T."/>
            <person name="Lindblad-toh K."/>
            <person name="Liu X."/>
            <person name="Lokyitsang T."/>
            <person name="Lokyitsang Y."/>
            <person name="Lucien O."/>
            <person name="Lui A."/>
            <person name="Ma L.J."/>
            <person name="Mabbitt R."/>
            <person name="Macdonald J."/>
            <person name="Maclean C."/>
            <person name="Major J."/>
            <person name="Manning J."/>
            <person name="Marabella R."/>
            <person name="Maru K."/>
            <person name="Matthews C."/>
            <person name="Mauceli E."/>
            <person name="Mccarthy M."/>
            <person name="Mcdonough S."/>
            <person name="Mcghee T."/>
            <person name="Meldrim J."/>
            <person name="Meneus L."/>
            <person name="Mesirov J."/>
            <person name="Mihalev A."/>
            <person name="Mihova T."/>
            <person name="Mikkelsen T."/>
            <person name="Mlenga V."/>
            <person name="Moru K."/>
            <person name="Mozes J."/>
            <person name="Mulrain L."/>
            <person name="Munson G."/>
            <person name="Naylor J."/>
            <person name="Newes C."/>
            <person name="Nguyen C."/>
            <person name="Nguyen N."/>
            <person name="Nguyen T."/>
            <person name="Nicol R."/>
            <person name="Nielsen C."/>
            <person name="Nizzari M."/>
            <person name="Norbu C."/>
            <person name="Norbu N."/>
            <person name="O'donnell P."/>
            <person name="Okoawo O."/>
            <person name="O'leary S."/>
            <person name="Omotosho B."/>
            <person name="O'neill K."/>
            <person name="Osman S."/>
            <person name="Parker S."/>
            <person name="Perrin D."/>
            <person name="Phunkhang P."/>
            <person name="Piqani B."/>
            <person name="Purcell S."/>
            <person name="Rachupka T."/>
            <person name="Ramasamy U."/>
            <person name="Rameau R."/>
            <person name="Ray V."/>
            <person name="Raymond C."/>
            <person name="Retta R."/>
            <person name="Richardson S."/>
            <person name="Rise C."/>
            <person name="Rodriguez J."/>
            <person name="Rogers J."/>
            <person name="Rogov P."/>
            <person name="Rutman M."/>
            <person name="Schupbach R."/>
            <person name="Seaman C."/>
            <person name="Settipalli S."/>
            <person name="Sharpe T."/>
            <person name="Sheridan J."/>
            <person name="Sherpa N."/>
            <person name="Shi J."/>
            <person name="Smirnov S."/>
            <person name="Smith C."/>
            <person name="Sougnez C."/>
            <person name="Spencer B."/>
            <person name="Stalker J."/>
            <person name="Stange-thomann N."/>
            <person name="Stavropoulos S."/>
            <person name="Stetson K."/>
            <person name="Stone C."/>
            <person name="Stone S."/>
            <person name="Stubbs M."/>
            <person name="Talamas J."/>
            <person name="Tchuinga P."/>
            <person name="Tenzing P."/>
            <person name="Tesfaye S."/>
            <person name="Theodore J."/>
            <person name="Thoulutsang Y."/>
            <person name="Topham K."/>
            <person name="Towey S."/>
            <person name="Tsamla T."/>
            <person name="Tsomo N."/>
            <person name="Vallee D."/>
            <person name="Vassiliev H."/>
            <person name="Venkataraman V."/>
            <person name="Vinson J."/>
            <person name="Vo A."/>
            <person name="Wade C."/>
            <person name="Wang S."/>
            <person name="Wangchuk T."/>
            <person name="Wangdi T."/>
            <person name="Whittaker C."/>
            <person name="Wilkinson J."/>
            <person name="Wu Y."/>
            <person name="Wyman D."/>
            <person name="Yadav S."/>
            <person name="Yang S."/>
            <person name="Yang X."/>
            <person name="Yeager S."/>
            <person name="Yee E."/>
            <person name="Young G."/>
            <person name="Zainoun J."/>
            <person name="Zembeck L."/>
            <person name="Zimmer A."/>
            <person name="Zody M."/>
            <person name="Lander E."/>
        </authorList>
    </citation>
    <scope>NUCLEOTIDE SEQUENCE [LARGE SCALE GENOMIC DNA]</scope>
</reference>
<dbReference type="Proteomes" id="UP000007875">
    <property type="component" value="Unassembled WGS sequence"/>
</dbReference>
<accession>H2Z2D0</accession>
<organism evidence="3 4">
    <name type="scientific">Ciona savignyi</name>
    <name type="common">Pacific transparent sea squirt</name>
    <dbReference type="NCBI Taxonomy" id="51511"/>
    <lineage>
        <taxon>Eukaryota</taxon>
        <taxon>Metazoa</taxon>
        <taxon>Chordata</taxon>
        <taxon>Tunicata</taxon>
        <taxon>Ascidiacea</taxon>
        <taxon>Phlebobranchia</taxon>
        <taxon>Cionidae</taxon>
        <taxon>Ciona</taxon>
    </lineage>
</organism>
<feature type="domain" description="C2H2-type" evidence="2">
    <location>
        <begin position="104"/>
        <end position="126"/>
    </location>
</feature>
<feature type="compositionally biased region" description="Low complexity" evidence="1">
    <location>
        <begin position="76"/>
        <end position="92"/>
    </location>
</feature>
<evidence type="ECO:0000313" key="3">
    <source>
        <dbReference type="Ensembl" id="ENSCSAVP00000011742.1"/>
    </source>
</evidence>
<dbReference type="InterPro" id="IPR013087">
    <property type="entry name" value="Znf_C2H2_type"/>
</dbReference>
<proteinExistence type="predicted"/>
<dbReference type="Gene3D" id="2.30.30.140">
    <property type="match status" value="1"/>
</dbReference>
<protein>
    <recommendedName>
        <fullName evidence="2">C2H2-type domain-containing protein</fullName>
    </recommendedName>
</protein>
<feature type="region of interest" description="Disordered" evidence="1">
    <location>
        <begin position="62"/>
        <end position="97"/>
    </location>
</feature>
<evidence type="ECO:0000313" key="4">
    <source>
        <dbReference type="Proteomes" id="UP000007875"/>
    </source>
</evidence>
<name>H2Z2D0_CIOSA</name>
<reference evidence="3" key="3">
    <citation type="submission" date="2025-09" db="UniProtKB">
        <authorList>
            <consortium name="Ensembl"/>
        </authorList>
    </citation>
    <scope>IDENTIFICATION</scope>
</reference>
<dbReference type="InParanoid" id="H2Z2D0"/>
<dbReference type="PROSITE" id="PS00028">
    <property type="entry name" value="ZINC_FINGER_C2H2_1"/>
    <property type="match status" value="1"/>
</dbReference>
<feature type="region of interest" description="Disordered" evidence="1">
    <location>
        <begin position="1"/>
        <end position="50"/>
    </location>
</feature>
<dbReference type="Ensembl" id="ENSCSAVT00000011879.1">
    <property type="protein sequence ID" value="ENSCSAVP00000011742.1"/>
    <property type="gene ID" value="ENSCSAVG00000006885.1"/>
</dbReference>